<proteinExistence type="predicted"/>
<dbReference type="Proteomes" id="UP000186391">
    <property type="component" value="Unassembled WGS sequence"/>
</dbReference>
<accession>A0A1U7H1C0</accession>
<gene>
    <name evidence="2" type="ORF">NIES592_07370</name>
</gene>
<protein>
    <submittedName>
        <fullName evidence="2">Uncharacterized protein</fullName>
    </submittedName>
</protein>
<keyword evidence="1" id="KW-1133">Transmembrane helix</keyword>
<dbReference type="RefSeq" id="WP_071588136.1">
    <property type="nucleotide sequence ID" value="NZ_MRCA01000003.1"/>
</dbReference>
<comment type="caution">
    <text evidence="2">The sequence shown here is derived from an EMBL/GenBank/DDBJ whole genome shotgun (WGS) entry which is preliminary data.</text>
</comment>
<keyword evidence="1" id="KW-0472">Membrane</keyword>
<name>A0A1U7H1C0_9CYAN</name>
<dbReference type="EMBL" id="MRCA01000003">
    <property type="protein sequence ID" value="OKH14715.1"/>
    <property type="molecule type" value="Genomic_DNA"/>
</dbReference>
<evidence type="ECO:0000256" key="1">
    <source>
        <dbReference type="SAM" id="Phobius"/>
    </source>
</evidence>
<evidence type="ECO:0000313" key="2">
    <source>
        <dbReference type="EMBL" id="OKH14715.1"/>
    </source>
</evidence>
<keyword evidence="3" id="KW-1185">Reference proteome</keyword>
<dbReference type="GeneID" id="35795846"/>
<organism evidence="2 3">
    <name type="scientific">Fischerella major NIES-592</name>
    <dbReference type="NCBI Taxonomy" id="210994"/>
    <lineage>
        <taxon>Bacteria</taxon>
        <taxon>Bacillati</taxon>
        <taxon>Cyanobacteriota</taxon>
        <taxon>Cyanophyceae</taxon>
        <taxon>Nostocales</taxon>
        <taxon>Hapalosiphonaceae</taxon>
        <taxon>Fischerella</taxon>
    </lineage>
</organism>
<feature type="transmembrane region" description="Helical" evidence="1">
    <location>
        <begin position="21"/>
        <end position="41"/>
    </location>
</feature>
<sequence>MNSNSESASSTNISSHRLADIIGTVIGVLTLILPLLVIANYSSANIPNTQPSFTYNLKQK</sequence>
<keyword evidence="1" id="KW-0812">Transmembrane</keyword>
<evidence type="ECO:0000313" key="3">
    <source>
        <dbReference type="Proteomes" id="UP000186391"/>
    </source>
</evidence>
<reference evidence="2 3" key="1">
    <citation type="submission" date="2016-11" db="EMBL/GenBank/DDBJ databases">
        <title>Draft Genome Sequences of Nine Cyanobacterial Strains from Diverse Habitats.</title>
        <authorList>
            <person name="Zhu T."/>
            <person name="Hou S."/>
            <person name="Lu X."/>
            <person name="Hess W.R."/>
        </authorList>
    </citation>
    <scope>NUCLEOTIDE SEQUENCE [LARGE SCALE GENOMIC DNA]</scope>
    <source>
        <strain evidence="2 3">NIES-592</strain>
    </source>
</reference>
<dbReference type="OrthoDB" id="495583at2"/>
<dbReference type="AlphaFoldDB" id="A0A1U7H1C0"/>